<dbReference type="Proteomes" id="UP000013785">
    <property type="component" value="Unassembled WGS sequence"/>
</dbReference>
<dbReference type="Pfam" id="PF13462">
    <property type="entry name" value="Thioredoxin_4"/>
    <property type="match status" value="1"/>
</dbReference>
<proteinExistence type="predicted"/>
<dbReference type="Gene3D" id="1.10.1200.90">
    <property type="entry name" value="DsbA-like domain"/>
    <property type="match status" value="1"/>
</dbReference>
<keyword evidence="3" id="KW-1185">Reference proteome</keyword>
<dbReference type="RefSeq" id="WP_010767457.1">
    <property type="nucleotide sequence ID" value="NZ_ASWE01000002.1"/>
</dbReference>
<name>R3TYH9_9ENTE</name>
<dbReference type="SUPFAM" id="SSF52833">
    <property type="entry name" value="Thioredoxin-like"/>
    <property type="match status" value="1"/>
</dbReference>
<dbReference type="OrthoDB" id="117402at2"/>
<dbReference type="CDD" id="cd02972">
    <property type="entry name" value="DsbA_family"/>
    <property type="match status" value="1"/>
</dbReference>
<dbReference type="InterPro" id="IPR012336">
    <property type="entry name" value="Thioredoxin-like_fold"/>
</dbReference>
<dbReference type="eggNOG" id="COG1651">
    <property type="taxonomic scope" value="Bacteria"/>
</dbReference>
<dbReference type="InterPro" id="IPR036249">
    <property type="entry name" value="Thioredoxin-like_sf"/>
</dbReference>
<accession>R3TYH9</accession>
<dbReference type="STRING" id="154621.RV11_GL001295"/>
<dbReference type="HOGENOM" id="CLU_1545246_0_0_9"/>
<feature type="domain" description="Thioredoxin-like fold" evidence="1">
    <location>
        <begin position="13"/>
        <end position="170"/>
    </location>
</feature>
<gene>
    <name evidence="2" type="ORF">UC3_00784</name>
</gene>
<protein>
    <submittedName>
        <fullName evidence="2">Bifunctional disulfide isomerase/thiol-disulfide oxidase</fullName>
    </submittedName>
</protein>
<dbReference type="AlphaFoldDB" id="R3TYH9"/>
<dbReference type="GO" id="GO:0016853">
    <property type="term" value="F:isomerase activity"/>
    <property type="evidence" value="ECO:0007669"/>
    <property type="project" value="UniProtKB-KW"/>
</dbReference>
<reference evidence="2 3" key="1">
    <citation type="submission" date="2013-02" db="EMBL/GenBank/DDBJ databases">
        <title>The Genome Sequence of Enterococcus phoeniculicola BAA-412.</title>
        <authorList>
            <consortium name="The Broad Institute Genome Sequencing Platform"/>
            <consortium name="The Broad Institute Genome Sequencing Center for Infectious Disease"/>
            <person name="Earl A.M."/>
            <person name="Gilmore M.S."/>
            <person name="Lebreton F."/>
            <person name="Walker B."/>
            <person name="Young S.K."/>
            <person name="Zeng Q."/>
            <person name="Gargeya S."/>
            <person name="Fitzgerald M."/>
            <person name="Haas B."/>
            <person name="Abouelleil A."/>
            <person name="Alvarado L."/>
            <person name="Arachchi H.M."/>
            <person name="Berlin A.M."/>
            <person name="Chapman S.B."/>
            <person name="Dewar J."/>
            <person name="Goldberg J."/>
            <person name="Griggs A."/>
            <person name="Gujja S."/>
            <person name="Hansen M."/>
            <person name="Howarth C."/>
            <person name="Imamovic A."/>
            <person name="Larimer J."/>
            <person name="McCowan C."/>
            <person name="Murphy C."/>
            <person name="Neiman D."/>
            <person name="Pearson M."/>
            <person name="Priest M."/>
            <person name="Roberts A."/>
            <person name="Saif S."/>
            <person name="Shea T."/>
            <person name="Sisk P."/>
            <person name="Sykes S."/>
            <person name="Wortman J."/>
            <person name="Nusbaum C."/>
            <person name="Birren B."/>
        </authorList>
    </citation>
    <scope>NUCLEOTIDE SEQUENCE [LARGE SCALE GENOMIC DNA]</scope>
    <source>
        <strain evidence="2 3">ATCC BAA-412</strain>
    </source>
</reference>
<evidence type="ECO:0000313" key="2">
    <source>
        <dbReference type="EMBL" id="EOL46664.1"/>
    </source>
</evidence>
<sequence length="171" mass="19502">MDISIIKANQTNTQTGLKIGADEAPKKMVEFINVRCPYCRKWFEESYDVLFEAVSEGKIQRIIKFFDKEKESLQRGNVMQHHITQTDGAKALQELKKIFDTQDEWGNLSLEEVAVYAKETLNLTEQFDQSVTDSIIAEANAANIQFVPTVIVDNHIFDESISKDELKEIIG</sequence>
<evidence type="ECO:0000259" key="1">
    <source>
        <dbReference type="Pfam" id="PF13462"/>
    </source>
</evidence>
<dbReference type="PATRIC" id="fig|1158610.3.peg.763"/>
<keyword evidence="2" id="KW-0413">Isomerase</keyword>
<comment type="caution">
    <text evidence="2">The sequence shown here is derived from an EMBL/GenBank/DDBJ whole genome shotgun (WGS) entry which is preliminary data.</text>
</comment>
<organism evidence="2 3">
    <name type="scientific">Enterococcus phoeniculicola ATCC BAA-412</name>
    <dbReference type="NCBI Taxonomy" id="1158610"/>
    <lineage>
        <taxon>Bacteria</taxon>
        <taxon>Bacillati</taxon>
        <taxon>Bacillota</taxon>
        <taxon>Bacilli</taxon>
        <taxon>Lactobacillales</taxon>
        <taxon>Enterococcaceae</taxon>
        <taxon>Enterococcus</taxon>
    </lineage>
</organism>
<dbReference type="EMBL" id="AJAT01000010">
    <property type="protein sequence ID" value="EOL46664.1"/>
    <property type="molecule type" value="Genomic_DNA"/>
</dbReference>
<dbReference type="Gene3D" id="3.40.30.10">
    <property type="entry name" value="Glutaredoxin"/>
    <property type="match status" value="1"/>
</dbReference>
<evidence type="ECO:0000313" key="3">
    <source>
        <dbReference type="Proteomes" id="UP000013785"/>
    </source>
</evidence>